<keyword evidence="3" id="KW-1185">Reference proteome</keyword>
<reference evidence="2 3" key="1">
    <citation type="submission" date="2024-01" db="EMBL/GenBank/DDBJ databases">
        <title>Genome assemblies of Stephania.</title>
        <authorList>
            <person name="Yang L."/>
        </authorList>
    </citation>
    <scope>NUCLEOTIDE SEQUENCE [LARGE SCALE GENOMIC DNA]</scope>
    <source>
        <strain evidence="2">QJT</strain>
        <tissue evidence="2">Leaf</tissue>
    </source>
</reference>
<keyword evidence="1" id="KW-1133">Transmembrane helix</keyword>
<proteinExistence type="predicted"/>
<accession>A0AAP0P4Z1</accession>
<gene>
    <name evidence="2" type="ORF">Sjap_011355</name>
</gene>
<name>A0AAP0P4Z1_9MAGN</name>
<evidence type="ECO:0000256" key="1">
    <source>
        <dbReference type="SAM" id="Phobius"/>
    </source>
</evidence>
<protein>
    <submittedName>
        <fullName evidence="2">Uncharacterized protein</fullName>
    </submittedName>
</protein>
<keyword evidence="1" id="KW-0812">Transmembrane</keyword>
<dbReference type="InterPro" id="IPR000884">
    <property type="entry name" value="TSP1_rpt"/>
</dbReference>
<dbReference type="Pfam" id="PF19030">
    <property type="entry name" value="TSP1_ADAMTS"/>
    <property type="match status" value="1"/>
</dbReference>
<keyword evidence="1" id="KW-0472">Membrane</keyword>
<feature type="transmembrane region" description="Helical" evidence="1">
    <location>
        <begin position="209"/>
        <end position="231"/>
    </location>
</feature>
<evidence type="ECO:0000313" key="3">
    <source>
        <dbReference type="Proteomes" id="UP001417504"/>
    </source>
</evidence>
<organism evidence="2 3">
    <name type="scientific">Stephania japonica</name>
    <dbReference type="NCBI Taxonomy" id="461633"/>
    <lineage>
        <taxon>Eukaryota</taxon>
        <taxon>Viridiplantae</taxon>
        <taxon>Streptophyta</taxon>
        <taxon>Embryophyta</taxon>
        <taxon>Tracheophyta</taxon>
        <taxon>Spermatophyta</taxon>
        <taxon>Magnoliopsida</taxon>
        <taxon>Ranunculales</taxon>
        <taxon>Menispermaceae</taxon>
        <taxon>Menispermoideae</taxon>
        <taxon>Cissampelideae</taxon>
        <taxon>Stephania</taxon>
    </lineage>
</organism>
<dbReference type="Gene3D" id="2.20.100.10">
    <property type="entry name" value="Thrombospondin type-1 (TSP1) repeat"/>
    <property type="match status" value="1"/>
</dbReference>
<dbReference type="SUPFAM" id="SSF82895">
    <property type="entry name" value="TSP-1 type 1 repeat"/>
    <property type="match status" value="1"/>
</dbReference>
<dbReference type="InterPro" id="IPR036383">
    <property type="entry name" value="TSP1_rpt_sf"/>
</dbReference>
<dbReference type="PROSITE" id="PS50092">
    <property type="entry name" value="TSP1"/>
    <property type="match status" value="1"/>
</dbReference>
<dbReference type="Proteomes" id="UP001417504">
    <property type="component" value="Unassembled WGS sequence"/>
</dbReference>
<evidence type="ECO:0000313" key="2">
    <source>
        <dbReference type="EMBL" id="KAK9130868.1"/>
    </source>
</evidence>
<comment type="caution">
    <text evidence="2">The sequence shown here is derived from an EMBL/GenBank/DDBJ whole genome shotgun (WGS) entry which is preliminary data.</text>
</comment>
<dbReference type="AlphaFoldDB" id="A0AAP0P4Z1"/>
<sequence length="253" mass="27947">MKLSSHYRLKSAETSKEDAIGLSLVRTNGLGDVDLAILWLINQMTAKGFVKSQTMPLAFLSTLIFIAANLVNSPKVTDKCTRCKNKLDYGDEYLCCTDCSDPSIIDTNAKLGYCKTGAELVSQIKPQGHFKWVAGPWMPCSSPCDGGVRYRDVECFGETEDRSIPRYPVDDSRCLGEEMPLRQEPCNLSSCSDVSNQDLVETDRGGMPVWLVVFLVLFGAVAIGGLGFAGYTMYKRRASSQHGFVYIMLEGYK</sequence>
<dbReference type="EMBL" id="JBBNAE010000004">
    <property type="protein sequence ID" value="KAK9130868.1"/>
    <property type="molecule type" value="Genomic_DNA"/>
</dbReference>